<evidence type="ECO:0000256" key="1">
    <source>
        <dbReference type="ARBA" id="ARBA00022737"/>
    </source>
</evidence>
<evidence type="ECO:0000256" key="4">
    <source>
        <dbReference type="SAM" id="MobiDB-lite"/>
    </source>
</evidence>
<reference evidence="5 6" key="1">
    <citation type="submission" date="2019-03" db="EMBL/GenBank/DDBJ databases">
        <title>Paraburkholderia sp. 7MH5, isolated from subtropical forest soil.</title>
        <authorList>
            <person name="Gao Z.-H."/>
            <person name="Qiu L.-H."/>
        </authorList>
    </citation>
    <scope>NUCLEOTIDE SEQUENCE [LARGE SCALE GENOMIC DNA]</scope>
    <source>
        <strain evidence="5 6">7MH5</strain>
    </source>
</reference>
<dbReference type="SUPFAM" id="SSF53756">
    <property type="entry name" value="UDP-Glycosyltransferase/glycogen phosphorylase"/>
    <property type="match status" value="1"/>
</dbReference>
<dbReference type="InterPro" id="IPR019734">
    <property type="entry name" value="TPR_rpt"/>
</dbReference>
<keyword evidence="6" id="KW-1185">Reference proteome</keyword>
<dbReference type="KEGG" id="ppai:E1956_03850"/>
<dbReference type="EMBL" id="CP038148">
    <property type="protein sequence ID" value="QBQ96387.1"/>
    <property type="molecule type" value="Genomic_DNA"/>
</dbReference>
<feature type="region of interest" description="Disordered" evidence="4">
    <location>
        <begin position="675"/>
        <end position="725"/>
    </location>
</feature>
<dbReference type="Pfam" id="PF13432">
    <property type="entry name" value="TPR_16"/>
    <property type="match status" value="4"/>
</dbReference>
<evidence type="ECO:0000313" key="6">
    <source>
        <dbReference type="Proteomes" id="UP000295727"/>
    </source>
</evidence>
<feature type="repeat" description="TPR" evidence="3">
    <location>
        <begin position="228"/>
        <end position="261"/>
    </location>
</feature>
<feature type="repeat" description="TPR" evidence="3">
    <location>
        <begin position="194"/>
        <end position="227"/>
    </location>
</feature>
<feature type="repeat" description="TPR" evidence="3">
    <location>
        <begin position="126"/>
        <end position="159"/>
    </location>
</feature>
<evidence type="ECO:0000256" key="2">
    <source>
        <dbReference type="ARBA" id="ARBA00022803"/>
    </source>
</evidence>
<proteinExistence type="predicted"/>
<evidence type="ECO:0000256" key="3">
    <source>
        <dbReference type="PROSITE-ProRule" id="PRU00339"/>
    </source>
</evidence>
<dbReference type="Gene3D" id="1.25.40.10">
    <property type="entry name" value="Tetratricopeptide repeat domain"/>
    <property type="match status" value="4"/>
</dbReference>
<gene>
    <name evidence="5" type="ORF">E1956_03850</name>
</gene>
<name>A0A4P7CN91_9BURK</name>
<keyword evidence="2 3" id="KW-0802">TPR repeat</keyword>
<dbReference type="PROSITE" id="PS50005">
    <property type="entry name" value="TPR"/>
    <property type="match status" value="4"/>
</dbReference>
<feature type="region of interest" description="Disordered" evidence="4">
    <location>
        <begin position="23"/>
        <end position="58"/>
    </location>
</feature>
<dbReference type="OrthoDB" id="9814129at2"/>
<keyword evidence="1" id="KW-0677">Repeat</keyword>
<feature type="repeat" description="TPR" evidence="3">
    <location>
        <begin position="262"/>
        <end position="295"/>
    </location>
</feature>
<dbReference type="PANTHER" id="PTHR44858:SF1">
    <property type="entry name" value="UDP-N-ACETYLGLUCOSAMINE--PEPTIDE N-ACETYLGLUCOSAMINYLTRANSFERASE SPINDLY-RELATED"/>
    <property type="match status" value="1"/>
</dbReference>
<evidence type="ECO:0000313" key="5">
    <source>
        <dbReference type="EMBL" id="QBQ96387.1"/>
    </source>
</evidence>
<feature type="compositionally biased region" description="Low complexity" evidence="4">
    <location>
        <begin position="500"/>
        <end position="514"/>
    </location>
</feature>
<protein>
    <submittedName>
        <fullName evidence="5">Tetratricopeptide repeat protein</fullName>
    </submittedName>
</protein>
<sequence length="725" mass="77953">MVLPNPVRCVSSAQAPWPRHIAMTSNASGSTDSADSAASSAPDEHAGHTDPGAPDASPAARLAAALEAHSAGRLDEAQAIYSALVERDPAHADALHYWGVVCHQRGDHRGALALMDRALAHSPTDAVCWSNRGLAALALGQHAEAAHNLREALRLAPGFVDAHNNLALALREAGDYAGAERHCRAALALAPASVNALVNLGSVLARLRRYEEALASYREALALAPADAAIHFNIANAQRALGDDAAAIAQYRRAVELAPGYAAAWVNLGTALGQTGDYRAAETCYRKAVELEPNAANLVCLGAALGAQGRNDEEEPYYRRALELDPQHADARQNLVWLKLKRGEYREGWAEYARRWRACDYAPLDIEGMVEWQGEPLEGKRVLLVHEQGFGDQIQFVRYASTLAARGASVDVCVPQTLQLLAQSVPGVHRAWTGTPAGDYDYWLYVMSAPSACGTELDTVPATVPYLFAREVDIQAWKPRVQAAMAADLAREARKAPDGAALAAHDATATPASKAGEKPAVRKPAGYRNIGLVWGGNPGFYNDRNRSVALAAFRPLFALEKISWFSLQKGEAARAQLTGLAGDATIHDFTDDLRDFGDTAALIMNLDLVIAVDTSVAHLAGALGKPVWILVPANGEWRWLEKRADSPWYPTARLFRQREVGDWQTALDELREALAEKPKRAGARKSVSKSQDAAHEARQQATQKAPGPAPAQAENGELDLSADRP</sequence>
<dbReference type="SMART" id="SM00028">
    <property type="entry name" value="TPR"/>
    <property type="match status" value="8"/>
</dbReference>
<feature type="compositionally biased region" description="Low complexity" evidence="4">
    <location>
        <begin position="24"/>
        <end position="41"/>
    </location>
</feature>
<dbReference type="Gene3D" id="3.40.50.2000">
    <property type="entry name" value="Glycogen Phosphorylase B"/>
    <property type="match status" value="1"/>
</dbReference>
<dbReference type="AlphaFoldDB" id="A0A4P7CN91"/>
<dbReference type="InterPro" id="IPR050498">
    <property type="entry name" value="Ycf3"/>
</dbReference>
<dbReference type="InterPro" id="IPR011990">
    <property type="entry name" value="TPR-like_helical_dom_sf"/>
</dbReference>
<dbReference type="PANTHER" id="PTHR44858">
    <property type="entry name" value="TETRATRICOPEPTIDE REPEAT PROTEIN 6"/>
    <property type="match status" value="1"/>
</dbReference>
<dbReference type="PROSITE" id="PS50293">
    <property type="entry name" value="TPR_REGION"/>
    <property type="match status" value="2"/>
</dbReference>
<feature type="region of interest" description="Disordered" evidence="4">
    <location>
        <begin position="500"/>
        <end position="520"/>
    </location>
</feature>
<dbReference type="Proteomes" id="UP000295727">
    <property type="component" value="Chromosome 1"/>
</dbReference>
<accession>A0A4P7CN91</accession>
<dbReference type="SUPFAM" id="SSF48452">
    <property type="entry name" value="TPR-like"/>
    <property type="match status" value="2"/>
</dbReference>
<organism evidence="5 6">
    <name type="scientific">Paraburkholderia pallida</name>
    <dbReference type="NCBI Taxonomy" id="2547399"/>
    <lineage>
        <taxon>Bacteria</taxon>
        <taxon>Pseudomonadati</taxon>
        <taxon>Pseudomonadota</taxon>
        <taxon>Betaproteobacteria</taxon>
        <taxon>Burkholderiales</taxon>
        <taxon>Burkholderiaceae</taxon>
        <taxon>Paraburkholderia</taxon>
    </lineage>
</organism>